<comment type="caution">
    <text evidence="4">The sequence shown here is derived from an EMBL/GenBank/DDBJ whole genome shotgun (WGS) entry which is preliminary data.</text>
</comment>
<dbReference type="Pfam" id="PF05569">
    <property type="entry name" value="Peptidase_M56"/>
    <property type="match status" value="1"/>
</dbReference>
<protein>
    <recommendedName>
        <fullName evidence="3">Peptidase M56 domain-containing protein</fullName>
    </recommendedName>
</protein>
<dbReference type="InterPro" id="IPR052173">
    <property type="entry name" value="Beta-lactam_resp_regulator"/>
</dbReference>
<dbReference type="CDD" id="cd07341">
    <property type="entry name" value="M56_BlaR1_MecR1_like"/>
    <property type="match status" value="1"/>
</dbReference>
<feature type="transmembrane region" description="Helical" evidence="2">
    <location>
        <begin position="51"/>
        <end position="71"/>
    </location>
</feature>
<evidence type="ECO:0000256" key="1">
    <source>
        <dbReference type="SAM" id="MobiDB-lite"/>
    </source>
</evidence>
<keyword evidence="2" id="KW-0812">Transmembrane</keyword>
<evidence type="ECO:0000313" key="4">
    <source>
        <dbReference type="EMBL" id="GGX14919.1"/>
    </source>
</evidence>
<dbReference type="PANTHER" id="PTHR34978">
    <property type="entry name" value="POSSIBLE SENSOR-TRANSDUCER PROTEIN BLAR"/>
    <property type="match status" value="1"/>
</dbReference>
<gene>
    <name evidence="4" type="ORF">GCM10011282_21570</name>
</gene>
<dbReference type="PANTHER" id="PTHR34978:SF3">
    <property type="entry name" value="SLR0241 PROTEIN"/>
    <property type="match status" value="1"/>
</dbReference>
<keyword evidence="5" id="KW-1185">Reference proteome</keyword>
<organism evidence="4 5">
    <name type="scientific">Undibacterium macrobrachii</name>
    <dbReference type="NCBI Taxonomy" id="1119058"/>
    <lineage>
        <taxon>Bacteria</taxon>
        <taxon>Pseudomonadati</taxon>
        <taxon>Pseudomonadota</taxon>
        <taxon>Betaproteobacteria</taxon>
        <taxon>Burkholderiales</taxon>
        <taxon>Oxalobacteraceae</taxon>
        <taxon>Undibacterium</taxon>
    </lineage>
</organism>
<sequence>MLEQAAAYFLVYLITYLIHSSLLLGFAYVVQRVGLLNPITHTRFSESLWRLAYFAGFITAALHLVLASNMFQTNTSAASMHDSELIVPVSVLTTEGNAVDSVAVESTNPPKYSQNVAKSVPSSIVDFSLPSSISLPSYLSEIAIYIVSAWLIFAVFVVWHLVWQLRNLNRLALEEQADDACAIAASHQFIAEHFSPHQLRLQLRISPNWYSPMVVPNGVICLPQWMTEELTPAQQRAVLAHEIAHVVRKDTVWSIAYVLVLRLFFFQILNRMAYKRLRDIAELACDADASKTVKAQDLAKALYVCAKQVKDHTMNGLILAAHHEGSALEQRVRCLLEQRASLGNKTQQSHYLTKVTSATKLIVSGVGILGVTWTATFAMPTMQLPVEVSKSNVATDSRPNLNLEPAPESISSTVQVTSTPSGQAEVSNRSEQIASTPTAQVSAQAPLRSQNPTSFVVRREERTQLASQDLMLDTSWMQAELAYAQQDYQKAAQLYEALRASGRAEAQNRLNQIHARLQKQAEIQAYLTEFPANEYRLSAERCQPPANLVASGVRSKNLETLKQINDWEICYNQFVEKLQQRFAQNPIVPQELAILMTDAEIARANQIAKQTYHRISAEALAQLKPIQAAITQWQTERVQAEQLAQASSQQSRRAGAMPTRIQNQKELQSFTYANGRPLSIDQESNRVNDAFGWQHRGQTHAVDQVVTTKSPEK</sequence>
<keyword evidence="2" id="KW-0472">Membrane</keyword>
<proteinExistence type="predicted"/>
<evidence type="ECO:0000256" key="2">
    <source>
        <dbReference type="SAM" id="Phobius"/>
    </source>
</evidence>
<feature type="transmembrane region" description="Helical" evidence="2">
    <location>
        <begin position="6"/>
        <end position="30"/>
    </location>
</feature>
<feature type="domain" description="Peptidase M56" evidence="3">
    <location>
        <begin position="72"/>
        <end position="333"/>
    </location>
</feature>
<feature type="transmembrane region" description="Helical" evidence="2">
    <location>
        <begin position="142"/>
        <end position="163"/>
    </location>
</feature>
<dbReference type="RefSeq" id="WP_189346125.1">
    <property type="nucleotide sequence ID" value="NZ_BMYT01000003.1"/>
</dbReference>
<evidence type="ECO:0000313" key="5">
    <source>
        <dbReference type="Proteomes" id="UP000620127"/>
    </source>
</evidence>
<dbReference type="InterPro" id="IPR008756">
    <property type="entry name" value="Peptidase_M56"/>
</dbReference>
<reference evidence="5" key="1">
    <citation type="journal article" date="2019" name="Int. J. Syst. Evol. Microbiol.">
        <title>The Global Catalogue of Microorganisms (GCM) 10K type strain sequencing project: providing services to taxonomists for standard genome sequencing and annotation.</title>
        <authorList>
            <consortium name="The Broad Institute Genomics Platform"/>
            <consortium name="The Broad Institute Genome Sequencing Center for Infectious Disease"/>
            <person name="Wu L."/>
            <person name="Ma J."/>
        </authorList>
    </citation>
    <scope>NUCLEOTIDE SEQUENCE [LARGE SCALE GENOMIC DNA]</scope>
    <source>
        <strain evidence="5">KCTC 23916</strain>
    </source>
</reference>
<evidence type="ECO:0000259" key="3">
    <source>
        <dbReference type="Pfam" id="PF05569"/>
    </source>
</evidence>
<feature type="region of interest" description="Disordered" evidence="1">
    <location>
        <begin position="689"/>
        <end position="713"/>
    </location>
</feature>
<dbReference type="EMBL" id="BMYT01000003">
    <property type="protein sequence ID" value="GGX14919.1"/>
    <property type="molecule type" value="Genomic_DNA"/>
</dbReference>
<name>A0ABQ2XFV7_9BURK</name>
<keyword evidence="2" id="KW-1133">Transmembrane helix</keyword>
<dbReference type="Proteomes" id="UP000620127">
    <property type="component" value="Unassembled WGS sequence"/>
</dbReference>
<dbReference type="Gene3D" id="3.30.2010.10">
    <property type="entry name" value="Metalloproteases ('zincins'), catalytic domain"/>
    <property type="match status" value="1"/>
</dbReference>
<accession>A0ABQ2XFV7</accession>